<dbReference type="OrthoDB" id="676979at2759"/>
<dbReference type="InterPro" id="IPR050333">
    <property type="entry name" value="SLRP"/>
</dbReference>
<evidence type="ECO:0000313" key="5">
    <source>
        <dbReference type="Proteomes" id="UP001153620"/>
    </source>
</evidence>
<dbReference type="Pfam" id="PF13855">
    <property type="entry name" value="LRR_8"/>
    <property type="match status" value="1"/>
</dbReference>
<feature type="signal peptide" evidence="3">
    <location>
        <begin position="1"/>
        <end position="21"/>
    </location>
</feature>
<gene>
    <name evidence="4" type="ORF">CHIRRI_LOCUS14144</name>
</gene>
<dbReference type="PROSITE" id="PS51450">
    <property type="entry name" value="LRR"/>
    <property type="match status" value="1"/>
</dbReference>
<dbReference type="SMART" id="SM00369">
    <property type="entry name" value="LRR_TYP"/>
    <property type="match status" value="4"/>
</dbReference>
<dbReference type="InterPro" id="IPR003591">
    <property type="entry name" value="Leu-rich_rpt_typical-subtyp"/>
</dbReference>
<keyword evidence="5" id="KW-1185">Reference proteome</keyword>
<dbReference type="Proteomes" id="UP001153620">
    <property type="component" value="Chromosome 4"/>
</dbReference>
<accession>A0A9N9S4U9</accession>
<organism evidence="4 5">
    <name type="scientific">Chironomus riparius</name>
    <dbReference type="NCBI Taxonomy" id="315576"/>
    <lineage>
        <taxon>Eukaryota</taxon>
        <taxon>Metazoa</taxon>
        <taxon>Ecdysozoa</taxon>
        <taxon>Arthropoda</taxon>
        <taxon>Hexapoda</taxon>
        <taxon>Insecta</taxon>
        <taxon>Pterygota</taxon>
        <taxon>Neoptera</taxon>
        <taxon>Endopterygota</taxon>
        <taxon>Diptera</taxon>
        <taxon>Nematocera</taxon>
        <taxon>Chironomoidea</taxon>
        <taxon>Chironomidae</taxon>
        <taxon>Chironominae</taxon>
        <taxon>Chironomus</taxon>
    </lineage>
</organism>
<keyword evidence="1" id="KW-0433">Leucine-rich repeat</keyword>
<dbReference type="PANTHER" id="PTHR45712">
    <property type="entry name" value="AGAP008170-PA"/>
    <property type="match status" value="1"/>
</dbReference>
<sequence length="325" mass="37485">MSKMIFQIILSIFIIVQKSRGQILHCRYLNEVTYTCKLDVLLAENRMNSTKVSGEHLNDQSDDEVTIVKAIFGSYSFFFPSIICEKFKNLKVLDLKDLGIQFLQNNSFDDCTNLEKLMINIVINTELPDNLFNANTKMSSVMIVGSSLQSLSKNLFKSQEKSLKDLEIQLNNVNCLIPWNFFQSLSNLQYLVIAIKGLKTLDPDWFKTLSKLEELAIVQSEILNLPKYVFTNLENLRKLSLRINKLTVIHLDSFASLVNLNYLDLSDNKIYSMDPDIFKLKKLRFVNFSNNFCRQNSVIDSSYDINSMPYLTNQCTHNFTLQSKV</sequence>
<evidence type="ECO:0000256" key="2">
    <source>
        <dbReference type="ARBA" id="ARBA00022737"/>
    </source>
</evidence>
<evidence type="ECO:0000256" key="1">
    <source>
        <dbReference type="ARBA" id="ARBA00022614"/>
    </source>
</evidence>
<dbReference type="PANTHER" id="PTHR45712:SF22">
    <property type="entry name" value="INSULIN-LIKE GROWTH FACTOR-BINDING PROTEIN COMPLEX ACID LABILE SUBUNIT"/>
    <property type="match status" value="1"/>
</dbReference>
<reference evidence="4" key="2">
    <citation type="submission" date="2022-10" db="EMBL/GenBank/DDBJ databases">
        <authorList>
            <consortium name="ENA_rothamsted_submissions"/>
            <consortium name="culmorum"/>
            <person name="King R."/>
        </authorList>
    </citation>
    <scope>NUCLEOTIDE SEQUENCE</scope>
</reference>
<dbReference type="EMBL" id="OU895880">
    <property type="protein sequence ID" value="CAG9811335.1"/>
    <property type="molecule type" value="Genomic_DNA"/>
</dbReference>
<dbReference type="SUPFAM" id="SSF52058">
    <property type="entry name" value="L domain-like"/>
    <property type="match status" value="1"/>
</dbReference>
<dbReference type="Gene3D" id="3.80.10.10">
    <property type="entry name" value="Ribonuclease Inhibitor"/>
    <property type="match status" value="2"/>
</dbReference>
<proteinExistence type="predicted"/>
<dbReference type="InterPro" id="IPR032675">
    <property type="entry name" value="LRR_dom_sf"/>
</dbReference>
<dbReference type="AlphaFoldDB" id="A0A9N9S4U9"/>
<feature type="chain" id="PRO_5040293023" evidence="3">
    <location>
        <begin position="22"/>
        <end position="325"/>
    </location>
</feature>
<evidence type="ECO:0000313" key="4">
    <source>
        <dbReference type="EMBL" id="CAG9811335.1"/>
    </source>
</evidence>
<name>A0A9N9S4U9_9DIPT</name>
<protein>
    <submittedName>
        <fullName evidence="4">Uncharacterized protein</fullName>
    </submittedName>
</protein>
<dbReference type="GO" id="GO:0005615">
    <property type="term" value="C:extracellular space"/>
    <property type="evidence" value="ECO:0007669"/>
    <property type="project" value="TreeGrafter"/>
</dbReference>
<keyword evidence="2" id="KW-0677">Repeat</keyword>
<evidence type="ECO:0000256" key="3">
    <source>
        <dbReference type="SAM" id="SignalP"/>
    </source>
</evidence>
<keyword evidence="3" id="KW-0732">Signal</keyword>
<reference evidence="4" key="1">
    <citation type="submission" date="2022-01" db="EMBL/GenBank/DDBJ databases">
        <authorList>
            <person name="King R."/>
        </authorList>
    </citation>
    <scope>NUCLEOTIDE SEQUENCE</scope>
</reference>
<dbReference type="InterPro" id="IPR001611">
    <property type="entry name" value="Leu-rich_rpt"/>
</dbReference>